<dbReference type="PANTHER" id="PTHR43798">
    <property type="entry name" value="MONOACYLGLYCEROL LIPASE"/>
    <property type="match status" value="1"/>
</dbReference>
<dbReference type="Pfam" id="PF00561">
    <property type="entry name" value="Abhydrolase_1"/>
    <property type="match status" value="1"/>
</dbReference>
<organism evidence="3 4">
    <name type="scientific">Clostridium omnivorum</name>
    <dbReference type="NCBI Taxonomy" id="1604902"/>
    <lineage>
        <taxon>Bacteria</taxon>
        <taxon>Bacillati</taxon>
        <taxon>Bacillota</taxon>
        <taxon>Clostridia</taxon>
        <taxon>Eubacteriales</taxon>
        <taxon>Clostridiaceae</taxon>
        <taxon>Clostridium</taxon>
    </lineage>
</organism>
<reference evidence="3 4" key="1">
    <citation type="journal article" date="2024" name="Int. J. Syst. Evol. Microbiol.">
        <title>Clostridium omnivorum sp. nov., isolated from anoxic soil under the treatment of reductive soil disinfestation.</title>
        <authorList>
            <person name="Ueki A."/>
            <person name="Tonouchi A."/>
            <person name="Kaku N."/>
            <person name="Honma S."/>
            <person name="Ueki K."/>
        </authorList>
    </citation>
    <scope>NUCLEOTIDE SEQUENCE [LARGE SCALE GENOMIC DNA]</scope>
    <source>
        <strain evidence="3 4">E14</strain>
    </source>
</reference>
<accession>A0ABQ5NB80</accession>
<dbReference type="EMBL" id="BRXR01000001">
    <property type="protein sequence ID" value="GLC32518.1"/>
    <property type="molecule type" value="Genomic_DNA"/>
</dbReference>
<dbReference type="Proteomes" id="UP001208567">
    <property type="component" value="Unassembled WGS sequence"/>
</dbReference>
<dbReference type="SUPFAM" id="SSF53474">
    <property type="entry name" value="alpha/beta-Hydrolases"/>
    <property type="match status" value="1"/>
</dbReference>
<comment type="caution">
    <text evidence="3">The sequence shown here is derived from an EMBL/GenBank/DDBJ whole genome shotgun (WGS) entry which is preliminary data.</text>
</comment>
<dbReference type="PANTHER" id="PTHR43798:SF31">
    <property type="entry name" value="AB HYDROLASE SUPERFAMILY PROTEIN YCLE"/>
    <property type="match status" value="1"/>
</dbReference>
<evidence type="ECO:0000259" key="2">
    <source>
        <dbReference type="Pfam" id="PF00561"/>
    </source>
</evidence>
<evidence type="ECO:0000256" key="1">
    <source>
        <dbReference type="ARBA" id="ARBA00022801"/>
    </source>
</evidence>
<gene>
    <name evidence="3" type="ORF">bsdE14_39280</name>
</gene>
<feature type="domain" description="AB hydrolase-1" evidence="2">
    <location>
        <begin position="25"/>
        <end position="256"/>
    </location>
</feature>
<dbReference type="RefSeq" id="WP_264851827.1">
    <property type="nucleotide sequence ID" value="NZ_BRXR01000001.1"/>
</dbReference>
<dbReference type="Gene3D" id="3.40.50.1820">
    <property type="entry name" value="alpha/beta hydrolase"/>
    <property type="match status" value="1"/>
</dbReference>
<protein>
    <submittedName>
        <fullName evidence="3">Non-heme chloroperoxidase</fullName>
    </submittedName>
</protein>
<name>A0ABQ5NB80_9CLOT</name>
<dbReference type="InterPro" id="IPR000073">
    <property type="entry name" value="AB_hydrolase_1"/>
</dbReference>
<dbReference type="InterPro" id="IPR029058">
    <property type="entry name" value="AB_hydrolase_fold"/>
</dbReference>
<keyword evidence="4" id="KW-1185">Reference proteome</keyword>
<evidence type="ECO:0000313" key="3">
    <source>
        <dbReference type="EMBL" id="GLC32518.1"/>
    </source>
</evidence>
<keyword evidence="1" id="KW-0378">Hydrolase</keyword>
<dbReference type="PRINTS" id="PR00111">
    <property type="entry name" value="ABHYDROLASE"/>
</dbReference>
<proteinExistence type="predicted"/>
<dbReference type="InterPro" id="IPR000639">
    <property type="entry name" value="Epox_hydrolase-like"/>
</dbReference>
<dbReference type="PRINTS" id="PR00412">
    <property type="entry name" value="EPOXHYDRLASE"/>
</dbReference>
<sequence length="270" mass="30667">MGYYIKAEADVKIYVEDLNPKGNKTILFLHGWPGSHKLFEYQFDSLPKMGFRCIGIDTRGFGYSDKPWNGYNYDRLSDDVRVVIDSLKLKDITLAGHSTGGAIAIRYMARHKGYGVSKLALFAAAAPSLIKRPNFPYGLNKETVLQIIDGTYSDRPKMLQGFGDNFFYKHISEAFSEWFFQLGLQASGWATAAIAKTWINEVLFSDLKAINVPTLIIHGIHDEVVPFELGEIQKQTIRNSKLIPFNYSGHGAFYDERDKFNKELVKFIEE</sequence>
<evidence type="ECO:0000313" key="4">
    <source>
        <dbReference type="Proteomes" id="UP001208567"/>
    </source>
</evidence>
<dbReference type="InterPro" id="IPR050266">
    <property type="entry name" value="AB_hydrolase_sf"/>
</dbReference>